<feature type="coiled-coil region" evidence="2">
    <location>
        <begin position="56"/>
        <end position="83"/>
    </location>
</feature>
<dbReference type="InterPro" id="IPR050570">
    <property type="entry name" value="Cell_wall_metabolism_enzyme"/>
</dbReference>
<evidence type="ECO:0000256" key="2">
    <source>
        <dbReference type="SAM" id="Coils"/>
    </source>
</evidence>
<proteinExistence type="predicted"/>
<sequence length="308" mass="35083">MKKYYYFSKKNLKFIEIKNYYRKLVLIVFLVSLVFSMLIFGAYYAIDEMLNPDSAVRALRSENEELKDKLQSAMSEFKSVNEQLDSISIINNDLRLATNLEPINDDQRNIGIGGNIFEDVDPTNSDEMQSLITSLQKYIDQAQLKIKFEKDNYKEIESALNENQKLYDAIPAIKPAEGNYGDRFGIRLHPILKIRRMHNGVDMLSNIGTPVYAPGAGRVEYVGRKGGFGKTIIINHGFGYKTLYGHLSKYKVKRGQRIKRGDLIALTGSSGSLSTGPHLHYEVRHNGIALNPRNFIFDDVNIFDLVKK</sequence>
<evidence type="ECO:0000313" key="5">
    <source>
        <dbReference type="EMBL" id="VAX22917.1"/>
    </source>
</evidence>
<evidence type="ECO:0000256" key="3">
    <source>
        <dbReference type="SAM" id="Phobius"/>
    </source>
</evidence>
<dbReference type="Pfam" id="PF01551">
    <property type="entry name" value="Peptidase_M23"/>
    <property type="match status" value="1"/>
</dbReference>
<keyword evidence="3" id="KW-1133">Transmembrane helix</keyword>
<protein>
    <recommendedName>
        <fullName evidence="4">M23ase beta-sheet core domain-containing protein</fullName>
    </recommendedName>
</protein>
<reference evidence="5" key="1">
    <citation type="submission" date="2018-06" db="EMBL/GenBank/DDBJ databases">
        <authorList>
            <person name="Zhirakovskaya E."/>
        </authorList>
    </citation>
    <scope>NUCLEOTIDE SEQUENCE</scope>
</reference>
<dbReference type="CDD" id="cd12797">
    <property type="entry name" value="M23_peptidase"/>
    <property type="match status" value="1"/>
</dbReference>
<keyword evidence="3" id="KW-0812">Transmembrane</keyword>
<keyword evidence="2" id="KW-0175">Coiled coil</keyword>
<dbReference type="EMBL" id="UOGD01000238">
    <property type="protein sequence ID" value="VAX22917.1"/>
    <property type="molecule type" value="Genomic_DNA"/>
</dbReference>
<dbReference type="AlphaFoldDB" id="A0A3B1D2G9"/>
<evidence type="ECO:0000256" key="1">
    <source>
        <dbReference type="ARBA" id="ARBA00022729"/>
    </source>
</evidence>
<keyword evidence="3" id="KW-0472">Membrane</keyword>
<dbReference type="SUPFAM" id="SSF51261">
    <property type="entry name" value="Duplicated hybrid motif"/>
    <property type="match status" value="1"/>
</dbReference>
<name>A0A3B1D2G9_9ZZZZ</name>
<evidence type="ECO:0000259" key="4">
    <source>
        <dbReference type="Pfam" id="PF01551"/>
    </source>
</evidence>
<dbReference type="PANTHER" id="PTHR21666:SF289">
    <property type="entry name" value="L-ALA--D-GLU ENDOPEPTIDASE"/>
    <property type="match status" value="1"/>
</dbReference>
<gene>
    <name evidence="5" type="ORF">MNBD_IGNAVI01-704</name>
</gene>
<accession>A0A3B1D2G9</accession>
<feature type="transmembrane region" description="Helical" evidence="3">
    <location>
        <begin position="21"/>
        <end position="46"/>
    </location>
</feature>
<dbReference type="InterPro" id="IPR011055">
    <property type="entry name" value="Dup_hybrid_motif"/>
</dbReference>
<dbReference type="GO" id="GO:0004222">
    <property type="term" value="F:metalloendopeptidase activity"/>
    <property type="evidence" value="ECO:0007669"/>
    <property type="project" value="TreeGrafter"/>
</dbReference>
<dbReference type="FunFam" id="2.70.70.10:FF:000006">
    <property type="entry name" value="M23 family peptidase"/>
    <property type="match status" value="1"/>
</dbReference>
<dbReference type="PANTHER" id="PTHR21666">
    <property type="entry name" value="PEPTIDASE-RELATED"/>
    <property type="match status" value="1"/>
</dbReference>
<dbReference type="InterPro" id="IPR016047">
    <property type="entry name" value="M23ase_b-sheet_dom"/>
</dbReference>
<feature type="domain" description="M23ase beta-sheet core" evidence="4">
    <location>
        <begin position="196"/>
        <end position="292"/>
    </location>
</feature>
<organism evidence="5">
    <name type="scientific">hydrothermal vent metagenome</name>
    <dbReference type="NCBI Taxonomy" id="652676"/>
    <lineage>
        <taxon>unclassified sequences</taxon>
        <taxon>metagenomes</taxon>
        <taxon>ecological metagenomes</taxon>
    </lineage>
</organism>
<dbReference type="Gene3D" id="2.70.70.10">
    <property type="entry name" value="Glucose Permease (Domain IIA)"/>
    <property type="match status" value="1"/>
</dbReference>
<keyword evidence="1" id="KW-0732">Signal</keyword>